<sequence length="294" mass="33424">MNKNRILLRSAVTFLLIWLVILISYEATHVYGAARKVELDLPKFGTGIHAGIDHLELKTIKFKKVIKLDGWAYINRHNAETQSTYIVLYSQNNQYIFDSQKVIRNDLPAALNNDNDHVENAGLTSLIDMTRVKPGSYQIGFYIMNNDSNEFTLSNMSIIKSDSGIEFKESVNTKQNIQIQKANSKVQANLEEVSQNNGEIRLKGWIFIKGKSLEGAKVYIVLKNQDKRIIFDTEPQFRKDVTKYFGGVQDYDKSGFISNISEVDLGKGKYQIGVYIVNGDARGMYWSEESIGEE</sequence>
<proteinExistence type="predicted"/>
<name>A0A6N8EY83_PAEMA</name>
<dbReference type="AlphaFoldDB" id="A0A6N8EY83"/>
<comment type="caution">
    <text evidence="1">The sequence shown here is derived from an EMBL/GenBank/DDBJ whole genome shotgun (WGS) entry which is preliminary data.</text>
</comment>
<reference evidence="1 2" key="1">
    <citation type="submission" date="2019-11" db="EMBL/GenBank/DDBJ databases">
        <title>Draft genome sequences of five Paenibacillus species of dairy origin.</title>
        <authorList>
            <person name="Olajide A.M."/>
            <person name="Chen S."/>
            <person name="Lapointe G."/>
        </authorList>
    </citation>
    <scope>NUCLEOTIDE SEQUENCE [LARGE SCALE GENOMIC DNA]</scope>
    <source>
        <strain evidence="1 2">3CT49</strain>
    </source>
</reference>
<protein>
    <submittedName>
        <fullName evidence="1">Uncharacterized protein</fullName>
    </submittedName>
</protein>
<organism evidence="1 2">
    <name type="scientific">Paenibacillus macerans</name>
    <name type="common">Bacillus macerans</name>
    <dbReference type="NCBI Taxonomy" id="44252"/>
    <lineage>
        <taxon>Bacteria</taxon>
        <taxon>Bacillati</taxon>
        <taxon>Bacillota</taxon>
        <taxon>Bacilli</taxon>
        <taxon>Bacillales</taxon>
        <taxon>Paenibacillaceae</taxon>
        <taxon>Paenibacillus</taxon>
    </lineage>
</organism>
<gene>
    <name evidence="1" type="ORF">GNQ08_15325</name>
</gene>
<dbReference type="EMBL" id="WNZZ01000010">
    <property type="protein sequence ID" value="MUG23763.1"/>
    <property type="molecule type" value="Genomic_DNA"/>
</dbReference>
<evidence type="ECO:0000313" key="1">
    <source>
        <dbReference type="EMBL" id="MUG23763.1"/>
    </source>
</evidence>
<accession>A0A6N8EY83</accession>
<dbReference type="RefSeq" id="WP_196427514.1">
    <property type="nucleotide sequence ID" value="NZ_JAHAJO010000086.1"/>
</dbReference>
<dbReference type="Proteomes" id="UP000442469">
    <property type="component" value="Unassembled WGS sequence"/>
</dbReference>
<evidence type="ECO:0000313" key="2">
    <source>
        <dbReference type="Proteomes" id="UP000442469"/>
    </source>
</evidence>